<dbReference type="EMBL" id="UGTM01000001">
    <property type="protein sequence ID" value="SUB86505.1"/>
    <property type="molecule type" value="Genomic_DNA"/>
</dbReference>
<dbReference type="Proteomes" id="UP000255469">
    <property type="component" value="Unassembled WGS sequence"/>
</dbReference>
<proteinExistence type="predicted"/>
<organism evidence="1 2">
    <name type="scientific">Prevotella denticola</name>
    <dbReference type="NCBI Taxonomy" id="28129"/>
    <lineage>
        <taxon>Bacteria</taxon>
        <taxon>Pseudomonadati</taxon>
        <taxon>Bacteroidota</taxon>
        <taxon>Bacteroidia</taxon>
        <taxon>Bacteroidales</taxon>
        <taxon>Prevotellaceae</taxon>
        <taxon>Prevotella</taxon>
    </lineage>
</organism>
<evidence type="ECO:0000313" key="2">
    <source>
        <dbReference type="Proteomes" id="UP000255469"/>
    </source>
</evidence>
<dbReference type="AlphaFoldDB" id="A0A379E1H2"/>
<reference evidence="1 2" key="1">
    <citation type="submission" date="2018-06" db="EMBL/GenBank/DDBJ databases">
        <authorList>
            <consortium name="Pathogen Informatics"/>
            <person name="Doyle S."/>
        </authorList>
    </citation>
    <scope>NUCLEOTIDE SEQUENCE [LARGE SCALE GENOMIC DNA]</scope>
    <source>
        <strain evidence="1 2">NCTC13067</strain>
    </source>
</reference>
<name>A0A379E1H2_9BACT</name>
<gene>
    <name evidence="1" type="ORF">NCTC13067_00144</name>
</gene>
<accession>A0A379E1H2</accession>
<sequence>MSKGESPFETPKRITNLNVKTNNVRGLWDTQYYI</sequence>
<evidence type="ECO:0000313" key="1">
    <source>
        <dbReference type="EMBL" id="SUB86505.1"/>
    </source>
</evidence>
<protein>
    <submittedName>
        <fullName evidence="1">Uncharacterized protein</fullName>
    </submittedName>
</protein>